<evidence type="ECO:0000256" key="6">
    <source>
        <dbReference type="ARBA" id="ARBA00023136"/>
    </source>
</evidence>
<comment type="similarity">
    <text evidence="2">Belongs to the DoxX family.</text>
</comment>
<dbReference type="InterPro" id="IPR032808">
    <property type="entry name" value="DoxX"/>
</dbReference>
<dbReference type="EMBL" id="QHCR01000010">
    <property type="protein sequence ID" value="RHX77945.1"/>
    <property type="molecule type" value="Genomic_DNA"/>
</dbReference>
<evidence type="ECO:0000256" key="1">
    <source>
        <dbReference type="ARBA" id="ARBA00004651"/>
    </source>
</evidence>
<dbReference type="Proteomes" id="UP000285569">
    <property type="component" value="Unassembled WGS sequence"/>
</dbReference>
<evidence type="ECO:0000256" key="4">
    <source>
        <dbReference type="ARBA" id="ARBA00022692"/>
    </source>
</evidence>
<feature type="transmembrane region" description="Helical" evidence="7">
    <location>
        <begin position="12"/>
        <end position="32"/>
    </location>
</feature>
<name>A0ABX9LYI3_9LEPT</name>
<evidence type="ECO:0000256" key="2">
    <source>
        <dbReference type="ARBA" id="ARBA00006679"/>
    </source>
</evidence>
<protein>
    <submittedName>
        <fullName evidence="8">DoxX family protein</fullName>
    </submittedName>
</protein>
<feature type="transmembrane region" description="Helical" evidence="7">
    <location>
        <begin position="109"/>
        <end position="128"/>
    </location>
</feature>
<accession>A0ABX9LYI3</accession>
<dbReference type="Pfam" id="PF07681">
    <property type="entry name" value="DoxX"/>
    <property type="match status" value="1"/>
</dbReference>
<keyword evidence="9" id="KW-1185">Reference proteome</keyword>
<organism evidence="8 9">
    <name type="scientific">Leptospira yasudae</name>
    <dbReference type="NCBI Taxonomy" id="2202201"/>
    <lineage>
        <taxon>Bacteria</taxon>
        <taxon>Pseudomonadati</taxon>
        <taxon>Spirochaetota</taxon>
        <taxon>Spirochaetia</taxon>
        <taxon>Leptospirales</taxon>
        <taxon>Leptospiraceae</taxon>
        <taxon>Leptospira</taxon>
    </lineage>
</organism>
<evidence type="ECO:0000313" key="8">
    <source>
        <dbReference type="EMBL" id="RHX77945.1"/>
    </source>
</evidence>
<evidence type="ECO:0000256" key="5">
    <source>
        <dbReference type="ARBA" id="ARBA00022989"/>
    </source>
</evidence>
<comment type="subcellular location">
    <subcellularLocation>
        <location evidence="1">Cell membrane</location>
        <topology evidence="1">Multi-pass membrane protein</topology>
    </subcellularLocation>
</comment>
<feature type="transmembrane region" description="Helical" evidence="7">
    <location>
        <begin position="52"/>
        <end position="73"/>
    </location>
</feature>
<keyword evidence="3" id="KW-1003">Cell membrane</keyword>
<dbReference type="RefSeq" id="WP_118957657.1">
    <property type="nucleotide sequence ID" value="NZ_QHCR01000010.1"/>
</dbReference>
<dbReference type="InterPro" id="IPR051907">
    <property type="entry name" value="DoxX-like_oxidoreductase"/>
</dbReference>
<evidence type="ECO:0000313" key="9">
    <source>
        <dbReference type="Proteomes" id="UP000285569"/>
    </source>
</evidence>
<gene>
    <name evidence="8" type="ORF">DLM77_19220</name>
</gene>
<sequence length="135" mass="15052">MKDKLLGLQPISSDVAALLLRLIFGGLFIYHGYPKLVGFDQILPMFPDLIGIGSKTSLILVVFAEFFCGIFIVIGLLTRLTVIPIFITMFVAFFIAHAQDPFQAKNLPFVYLLLSFVVFVLGSGKFSVDKYIIKE</sequence>
<dbReference type="PANTHER" id="PTHR33452">
    <property type="entry name" value="OXIDOREDUCTASE CATD-RELATED"/>
    <property type="match status" value="1"/>
</dbReference>
<comment type="caution">
    <text evidence="8">The sequence shown here is derived from an EMBL/GenBank/DDBJ whole genome shotgun (WGS) entry which is preliminary data.</text>
</comment>
<reference evidence="8 9" key="2">
    <citation type="journal article" date="2020" name="Int. J. Syst. Evol. Microbiol.">
        <title>Leptospira yasudae sp. nov. and Leptospira stimsonii sp. nov., two new species of the pathogenic group isolated from environmental sources.</title>
        <authorList>
            <person name="Casanovas-Massana A."/>
            <person name="Hamond C."/>
            <person name="Santos L.A."/>
            <person name="de Oliveira D."/>
            <person name="Hacker K.P."/>
            <person name="Balassiano I."/>
            <person name="Costa F."/>
            <person name="Medeiros M.A."/>
            <person name="Reis M.G."/>
            <person name="Ko A.I."/>
            <person name="Wunder E.A."/>
        </authorList>
    </citation>
    <scope>NUCLEOTIDE SEQUENCE [LARGE SCALE GENOMIC DNA]</scope>
    <source>
        <strain evidence="8 9">B21</strain>
    </source>
</reference>
<evidence type="ECO:0000256" key="7">
    <source>
        <dbReference type="SAM" id="Phobius"/>
    </source>
</evidence>
<evidence type="ECO:0000256" key="3">
    <source>
        <dbReference type="ARBA" id="ARBA00022475"/>
    </source>
</evidence>
<keyword evidence="6 7" id="KW-0472">Membrane</keyword>
<keyword evidence="5 7" id="KW-1133">Transmembrane helix</keyword>
<proteinExistence type="inferred from homology"/>
<dbReference type="PANTHER" id="PTHR33452:SF1">
    <property type="entry name" value="INNER MEMBRANE PROTEIN YPHA-RELATED"/>
    <property type="match status" value="1"/>
</dbReference>
<reference evidence="9" key="1">
    <citation type="submission" date="2018-05" db="EMBL/GenBank/DDBJ databases">
        <title>Leptospira yasudae sp. nov. and Leptospira stimsonii sp. nov., two pathogenic species of the genus Leptospira isolated from environmental sources.</title>
        <authorList>
            <person name="Casanovas-Massana A."/>
            <person name="Hamond C."/>
            <person name="Santos L.A."/>
            <person name="Hacker K.P."/>
            <person name="Balassiano I."/>
            <person name="Medeiros M.A."/>
            <person name="Reis M.G."/>
            <person name="Ko A.I."/>
            <person name="Wunder E.A."/>
        </authorList>
    </citation>
    <scope>NUCLEOTIDE SEQUENCE [LARGE SCALE GENOMIC DNA]</scope>
    <source>
        <strain evidence="9">B21</strain>
    </source>
</reference>
<keyword evidence="4 7" id="KW-0812">Transmembrane</keyword>
<feature type="transmembrane region" description="Helical" evidence="7">
    <location>
        <begin position="80"/>
        <end position="97"/>
    </location>
</feature>